<keyword evidence="2 5" id="KW-0812">Transmembrane</keyword>
<dbReference type="CDD" id="cd17317">
    <property type="entry name" value="MFS_SLC22"/>
    <property type="match status" value="1"/>
</dbReference>
<feature type="transmembrane region" description="Helical" evidence="5">
    <location>
        <begin position="342"/>
        <end position="360"/>
    </location>
</feature>
<dbReference type="InterPro" id="IPR036259">
    <property type="entry name" value="MFS_trans_sf"/>
</dbReference>
<feature type="transmembrane region" description="Helical" evidence="5">
    <location>
        <begin position="232"/>
        <end position="251"/>
    </location>
</feature>
<evidence type="ECO:0000259" key="6">
    <source>
        <dbReference type="PROSITE" id="PS50850"/>
    </source>
</evidence>
<dbReference type="OrthoDB" id="5141738at2759"/>
<dbReference type="PANTHER" id="PTHR24064">
    <property type="entry name" value="SOLUTE CARRIER FAMILY 22 MEMBER"/>
    <property type="match status" value="1"/>
</dbReference>
<proteinExistence type="predicted"/>
<feature type="transmembrane region" description="Helical" evidence="5">
    <location>
        <begin position="170"/>
        <end position="189"/>
    </location>
</feature>
<evidence type="ECO:0000256" key="1">
    <source>
        <dbReference type="ARBA" id="ARBA00004141"/>
    </source>
</evidence>
<evidence type="ECO:0000256" key="3">
    <source>
        <dbReference type="ARBA" id="ARBA00022989"/>
    </source>
</evidence>
<evidence type="ECO:0000256" key="2">
    <source>
        <dbReference type="ARBA" id="ARBA00022692"/>
    </source>
</evidence>
<feature type="transmembrane region" description="Helical" evidence="5">
    <location>
        <begin position="372"/>
        <end position="394"/>
    </location>
</feature>
<keyword evidence="4 5" id="KW-0472">Membrane</keyword>
<evidence type="ECO:0000256" key="5">
    <source>
        <dbReference type="SAM" id="Phobius"/>
    </source>
</evidence>
<dbReference type="Gene3D" id="1.20.1250.20">
    <property type="entry name" value="MFS general substrate transporter like domains"/>
    <property type="match status" value="1"/>
</dbReference>
<reference evidence="7 8" key="1">
    <citation type="submission" date="2020-08" db="EMBL/GenBank/DDBJ databases">
        <authorList>
            <person name="Hejnol A."/>
        </authorList>
    </citation>
    <scope>NUCLEOTIDE SEQUENCE [LARGE SCALE GENOMIC DNA]</scope>
</reference>
<dbReference type="EMBL" id="CAJFCJ010000005">
    <property type="protein sequence ID" value="CAD5114653.1"/>
    <property type="molecule type" value="Genomic_DNA"/>
</dbReference>
<dbReference type="InterPro" id="IPR005829">
    <property type="entry name" value="Sugar_transporter_CS"/>
</dbReference>
<dbReference type="PROSITE" id="PS00216">
    <property type="entry name" value="SUGAR_TRANSPORT_1"/>
    <property type="match status" value="1"/>
</dbReference>
<accession>A0A7I8VG85</accession>
<dbReference type="Proteomes" id="UP000549394">
    <property type="component" value="Unassembled WGS sequence"/>
</dbReference>
<dbReference type="Pfam" id="PF00083">
    <property type="entry name" value="Sugar_tr"/>
    <property type="match status" value="1"/>
</dbReference>
<feature type="transmembrane region" description="Helical" evidence="5">
    <location>
        <begin position="427"/>
        <end position="451"/>
    </location>
</feature>
<comment type="subcellular location">
    <subcellularLocation>
        <location evidence="1">Membrane</location>
        <topology evidence="1">Multi-pass membrane protein</topology>
    </subcellularLocation>
</comment>
<feature type="domain" description="Major facilitator superfamily (MFS) profile" evidence="6">
    <location>
        <begin position="87"/>
        <end position="515"/>
    </location>
</feature>
<dbReference type="SUPFAM" id="SSF103473">
    <property type="entry name" value="MFS general substrate transporter"/>
    <property type="match status" value="1"/>
</dbReference>
<evidence type="ECO:0000313" key="8">
    <source>
        <dbReference type="Proteomes" id="UP000549394"/>
    </source>
</evidence>
<sequence length="561" mass="62567">MLFDDILGEIGEFGRYQIVSYVVLGMLAIPAGWHNLGITFYGNKLHHHWCRVKELDEFNNSIKWNVAIPRDDSDDKFEWNKCRMFNLNYSSYRREDFLNWNRSISENAGTIECNNGWDFVTGFRTVMQDFNLVCGRSALVSLIQSIYFTGFLLGTIVWGQFSDSRGRLKTVLITVVVLIVSSIAAAFVPSNNVGYGLFVTLRFFVGFGVGGSYTTAFVMAMEIIGPKFRAKAGIFVQVWFALGFMTLPYMAKAMPNYRTLQLVTGAIPAVFLLCPLVIDESARWLVAENQDEKAAKILEKIARWNNTTLPANLNLEENRKNIVSDRKYTVADLIKTPNLRKITLNMWVNWLVVSLVYYGLSLEAGNMGNLDFYLSNFISGAVEIPACLFTILILDRIGRKIPVLGTTLFGGASCLIAIAFMKNTNSVALTVCSVIGKFFVSMAFAVIYVWAAEVFPTVVRNVGVGGSSMAARVGSLAAPQIGRLKETWRPLPFVIFGGTSLISCVCSFFIPETLNKHLPETIEDGELFGTSKAKVKPIEDEVYTISKSDLGQENLDDKKKE</sequence>
<dbReference type="InterPro" id="IPR005828">
    <property type="entry name" value="MFS_sugar_transport-like"/>
</dbReference>
<dbReference type="InterPro" id="IPR020846">
    <property type="entry name" value="MFS_dom"/>
</dbReference>
<evidence type="ECO:0000313" key="7">
    <source>
        <dbReference type="EMBL" id="CAD5114653.1"/>
    </source>
</evidence>
<feature type="transmembrane region" description="Helical" evidence="5">
    <location>
        <begin position="257"/>
        <end position="278"/>
    </location>
</feature>
<comment type="caution">
    <text evidence="7">The sequence shown here is derived from an EMBL/GenBank/DDBJ whole genome shotgun (WGS) entry which is preliminary data.</text>
</comment>
<dbReference type="AlphaFoldDB" id="A0A7I8VG85"/>
<name>A0A7I8VG85_9ANNE</name>
<keyword evidence="3 5" id="KW-1133">Transmembrane helix</keyword>
<evidence type="ECO:0000256" key="4">
    <source>
        <dbReference type="ARBA" id="ARBA00023136"/>
    </source>
</evidence>
<keyword evidence="8" id="KW-1185">Reference proteome</keyword>
<feature type="transmembrane region" description="Helical" evidence="5">
    <location>
        <begin position="195"/>
        <end position="220"/>
    </location>
</feature>
<gene>
    <name evidence="7" type="ORF">DGYR_LOCUS3480</name>
</gene>
<dbReference type="PROSITE" id="PS50850">
    <property type="entry name" value="MFS"/>
    <property type="match status" value="1"/>
</dbReference>
<feature type="transmembrane region" description="Helical" evidence="5">
    <location>
        <begin position="138"/>
        <end position="158"/>
    </location>
</feature>
<protein>
    <submittedName>
        <fullName evidence="7">DgyrCDS3703</fullName>
    </submittedName>
</protein>
<organism evidence="7 8">
    <name type="scientific">Dimorphilus gyrociliatus</name>
    <dbReference type="NCBI Taxonomy" id="2664684"/>
    <lineage>
        <taxon>Eukaryota</taxon>
        <taxon>Metazoa</taxon>
        <taxon>Spiralia</taxon>
        <taxon>Lophotrochozoa</taxon>
        <taxon>Annelida</taxon>
        <taxon>Polychaeta</taxon>
        <taxon>Polychaeta incertae sedis</taxon>
        <taxon>Dinophilidae</taxon>
        <taxon>Dimorphilus</taxon>
    </lineage>
</organism>
<dbReference type="GO" id="GO:0022857">
    <property type="term" value="F:transmembrane transporter activity"/>
    <property type="evidence" value="ECO:0007669"/>
    <property type="project" value="InterPro"/>
</dbReference>
<dbReference type="GO" id="GO:0016020">
    <property type="term" value="C:membrane"/>
    <property type="evidence" value="ECO:0007669"/>
    <property type="project" value="UniProtKB-SubCell"/>
</dbReference>
<feature type="transmembrane region" description="Helical" evidence="5">
    <location>
        <begin position="401"/>
        <end position="421"/>
    </location>
</feature>